<sequence>MAAIPRFLAACMAMASPLVYAQLLQPQTNTWNSTFSLTEEQIASLNLSATAANNINIAARFEQSNWATGSVFTDPFYTHLPTNASWAPAGSVLKVEAFTSTSTYTISPALALSRIVYQSKTLNGTLVPVSAFILWPYRPRGGASVSPLVSWGHGTSGLTPECGPSHVRNLWQQFAGPYSLALAGYAVVATDYAGLGVPVYPDGSEIIHQYLASPASGNDMLYAAQAAQAAFPGELSPNFAVVGHSQGGGAAWGAARQQVEAQVPGYLGAIAVAPVTDAIGTGRESGALDYSFITIAKSLLSIFPSLSLSQMLTSTGINTVRLFDQVQACNSVINTAIIQLLAANATLSRHEFWDSIYISTWEDLVRVSEEETEGPLLVIHGVDDAVIPEALTFAAVRGTCDKFPRTQLQYIRAAGMTHTSTLYATQQIWFEWLDARFDEAARRVRRPNHKSCECKISTIGSQSPRPLDQYRHEPNYYLMFALDFYQVA</sequence>
<evidence type="ECO:0000313" key="3">
    <source>
        <dbReference type="Proteomes" id="UP000813444"/>
    </source>
</evidence>
<protein>
    <submittedName>
        <fullName evidence="2">Alpha/Beta hydrolase protein</fullName>
    </submittedName>
</protein>
<keyword evidence="3" id="KW-1185">Reference proteome</keyword>
<dbReference type="PANTHER" id="PTHR34853">
    <property type="match status" value="1"/>
</dbReference>
<feature type="chain" id="PRO_5035433862" evidence="1">
    <location>
        <begin position="22"/>
        <end position="488"/>
    </location>
</feature>
<dbReference type="AlphaFoldDB" id="A0A8K0SQN7"/>
<dbReference type="InterPro" id="IPR005152">
    <property type="entry name" value="Lipase_secreted"/>
</dbReference>
<evidence type="ECO:0000256" key="1">
    <source>
        <dbReference type="SAM" id="SignalP"/>
    </source>
</evidence>
<dbReference type="Pfam" id="PF03583">
    <property type="entry name" value="LIP"/>
    <property type="match status" value="1"/>
</dbReference>
<evidence type="ECO:0000313" key="2">
    <source>
        <dbReference type="EMBL" id="KAH7312455.1"/>
    </source>
</evidence>
<organism evidence="2 3">
    <name type="scientific">Stachybotrys elegans</name>
    <dbReference type="NCBI Taxonomy" id="80388"/>
    <lineage>
        <taxon>Eukaryota</taxon>
        <taxon>Fungi</taxon>
        <taxon>Dikarya</taxon>
        <taxon>Ascomycota</taxon>
        <taxon>Pezizomycotina</taxon>
        <taxon>Sordariomycetes</taxon>
        <taxon>Hypocreomycetidae</taxon>
        <taxon>Hypocreales</taxon>
        <taxon>Stachybotryaceae</taxon>
        <taxon>Stachybotrys</taxon>
    </lineage>
</organism>
<proteinExistence type="predicted"/>
<keyword evidence="2" id="KW-0378">Hydrolase</keyword>
<keyword evidence="1" id="KW-0732">Signal</keyword>
<dbReference type="Proteomes" id="UP000813444">
    <property type="component" value="Unassembled WGS sequence"/>
</dbReference>
<name>A0A8K0SQN7_9HYPO</name>
<comment type="caution">
    <text evidence="2">The sequence shown here is derived from an EMBL/GenBank/DDBJ whole genome shotgun (WGS) entry which is preliminary data.</text>
</comment>
<feature type="signal peptide" evidence="1">
    <location>
        <begin position="1"/>
        <end position="21"/>
    </location>
</feature>
<dbReference type="InterPro" id="IPR029058">
    <property type="entry name" value="AB_hydrolase_fold"/>
</dbReference>
<dbReference type="EMBL" id="JAGPNK010000010">
    <property type="protein sequence ID" value="KAH7312455.1"/>
    <property type="molecule type" value="Genomic_DNA"/>
</dbReference>
<dbReference type="GO" id="GO:0004806">
    <property type="term" value="F:triacylglycerol lipase activity"/>
    <property type="evidence" value="ECO:0007669"/>
    <property type="project" value="InterPro"/>
</dbReference>
<dbReference type="SUPFAM" id="SSF53474">
    <property type="entry name" value="alpha/beta-Hydrolases"/>
    <property type="match status" value="1"/>
</dbReference>
<dbReference type="Gene3D" id="3.40.50.1820">
    <property type="entry name" value="alpha/beta hydrolase"/>
    <property type="match status" value="2"/>
</dbReference>
<dbReference type="PANTHER" id="PTHR34853:SF1">
    <property type="entry name" value="LIPASE 5"/>
    <property type="match status" value="1"/>
</dbReference>
<dbReference type="OrthoDB" id="5382058at2759"/>
<dbReference type="GO" id="GO:0016042">
    <property type="term" value="P:lipid catabolic process"/>
    <property type="evidence" value="ECO:0007669"/>
    <property type="project" value="InterPro"/>
</dbReference>
<accession>A0A8K0SQN7</accession>
<reference evidence="2" key="1">
    <citation type="journal article" date="2021" name="Nat. Commun.">
        <title>Genetic determinants of endophytism in the Arabidopsis root mycobiome.</title>
        <authorList>
            <person name="Mesny F."/>
            <person name="Miyauchi S."/>
            <person name="Thiergart T."/>
            <person name="Pickel B."/>
            <person name="Atanasova L."/>
            <person name="Karlsson M."/>
            <person name="Huettel B."/>
            <person name="Barry K.W."/>
            <person name="Haridas S."/>
            <person name="Chen C."/>
            <person name="Bauer D."/>
            <person name="Andreopoulos W."/>
            <person name="Pangilinan J."/>
            <person name="LaButti K."/>
            <person name="Riley R."/>
            <person name="Lipzen A."/>
            <person name="Clum A."/>
            <person name="Drula E."/>
            <person name="Henrissat B."/>
            <person name="Kohler A."/>
            <person name="Grigoriev I.V."/>
            <person name="Martin F.M."/>
            <person name="Hacquard S."/>
        </authorList>
    </citation>
    <scope>NUCLEOTIDE SEQUENCE</scope>
    <source>
        <strain evidence="2">MPI-CAGE-CH-0235</strain>
    </source>
</reference>
<gene>
    <name evidence="2" type="ORF">B0I35DRAFT_57254</name>
</gene>